<dbReference type="PANTHER" id="PTHR41878:SF1">
    <property type="entry name" value="TNPR PROTEIN"/>
    <property type="match status" value="1"/>
</dbReference>
<dbReference type="Gene3D" id="3.10.290.30">
    <property type="entry name" value="MM3350-like"/>
    <property type="match status" value="1"/>
</dbReference>
<feature type="domain" description="Plasmid pRiA4b Orf3-like" evidence="1">
    <location>
        <begin position="12"/>
        <end position="183"/>
    </location>
</feature>
<dbReference type="RefSeq" id="WP_206656442.1">
    <property type="nucleotide sequence ID" value="NZ_CP071182.1"/>
</dbReference>
<protein>
    <submittedName>
        <fullName evidence="2">Plasmid pRiA4b ORF-3 family protein</fullName>
    </submittedName>
</protein>
<accession>A0A9X7VYH4</accession>
<evidence type="ECO:0000313" key="3">
    <source>
        <dbReference type="Proteomes" id="UP000663505"/>
    </source>
</evidence>
<dbReference type="PANTHER" id="PTHR41878">
    <property type="entry name" value="LEXA REPRESSOR-RELATED"/>
    <property type="match status" value="1"/>
</dbReference>
<reference evidence="2 3" key="1">
    <citation type="submission" date="2021-02" db="EMBL/GenBank/DDBJ databases">
        <title>Alicyclobacillus curvatus sp. nov. and Alicyclobacillus mengziensis sp. nov., two acidophilic bacteria isolated from acid mine drainage.</title>
        <authorList>
            <person name="Huang Y."/>
        </authorList>
    </citation>
    <scope>NUCLEOTIDE SEQUENCE [LARGE SCALE GENOMIC DNA]</scope>
    <source>
        <strain evidence="2 3">S30H14</strain>
    </source>
</reference>
<keyword evidence="3" id="KW-1185">Reference proteome</keyword>
<name>A0A9X7VYH4_9BACL</name>
<organism evidence="2 3">
    <name type="scientific">Alicyclobacillus mengziensis</name>
    <dbReference type="NCBI Taxonomy" id="2931921"/>
    <lineage>
        <taxon>Bacteria</taxon>
        <taxon>Bacillati</taxon>
        <taxon>Bacillota</taxon>
        <taxon>Bacilli</taxon>
        <taxon>Bacillales</taxon>
        <taxon>Alicyclobacillaceae</taxon>
        <taxon>Alicyclobacillus</taxon>
    </lineage>
</organism>
<dbReference type="Proteomes" id="UP000663505">
    <property type="component" value="Chromosome"/>
</dbReference>
<dbReference type="InterPro" id="IPR012912">
    <property type="entry name" value="Plasmid_pRiA4b_Orf3-like"/>
</dbReference>
<dbReference type="InterPro" id="IPR024047">
    <property type="entry name" value="MM3350-like_sf"/>
</dbReference>
<dbReference type="Pfam" id="PF07929">
    <property type="entry name" value="PRiA4_ORF3"/>
    <property type="match status" value="1"/>
</dbReference>
<dbReference type="SUPFAM" id="SSF159941">
    <property type="entry name" value="MM3350-like"/>
    <property type="match status" value="1"/>
</dbReference>
<proteinExistence type="predicted"/>
<gene>
    <name evidence="2" type="ORF">JZ786_22160</name>
</gene>
<evidence type="ECO:0000313" key="2">
    <source>
        <dbReference type="EMBL" id="QSO47080.1"/>
    </source>
</evidence>
<dbReference type="EMBL" id="CP071182">
    <property type="protein sequence ID" value="QSO47080.1"/>
    <property type="molecule type" value="Genomic_DNA"/>
</dbReference>
<sequence length="201" mass="23145">MPRKQAEEVFLYTFYISLFDIDPVIWRRFSVPSNITFEQFHEVIQLVMGWENYHLYNFKYGPIEIGIPNEDENFFEPGGTFLNAGEVHLSSIDLQPDDVMTYVYDFGDNWVHLLRLEFISAMDKGNSHTFHCESGARACPPEDVGGPYGYDLHVKALADPTDDEHEDALNWRGPYDADAFHLESVNEQLKAQFGRGKGKKK</sequence>
<dbReference type="AlphaFoldDB" id="A0A9X7VYH4"/>
<evidence type="ECO:0000259" key="1">
    <source>
        <dbReference type="Pfam" id="PF07929"/>
    </source>
</evidence>
<dbReference type="KEGG" id="afx:JZ786_22160"/>